<dbReference type="Gene3D" id="3.40.50.150">
    <property type="entry name" value="Vaccinia Virus protein VP39"/>
    <property type="match status" value="2"/>
</dbReference>
<accession>A0A8H2VQJ7</accession>
<comment type="caution">
    <text evidence="1">The sequence shown here is derived from an EMBL/GenBank/DDBJ whole genome shotgun (WGS) entry which is preliminary data.</text>
</comment>
<dbReference type="OrthoDB" id="1606438at2759"/>
<name>A0A8H2VQJ7_9HELO</name>
<keyword evidence="2" id="KW-1185">Reference proteome</keyword>
<reference evidence="1" key="1">
    <citation type="submission" date="2020-10" db="EMBL/GenBank/DDBJ databases">
        <authorList>
            <person name="Kusch S."/>
        </authorList>
    </citation>
    <scope>NUCLEOTIDE SEQUENCE</scope>
    <source>
        <strain evidence="1">SwB9</strain>
    </source>
</reference>
<evidence type="ECO:0000313" key="2">
    <source>
        <dbReference type="Proteomes" id="UP000624404"/>
    </source>
</evidence>
<proteinExistence type="predicted"/>
<dbReference type="AlphaFoldDB" id="A0A8H2VQJ7"/>
<protein>
    <submittedName>
        <fullName evidence="1">0b1972be-c645-42b0-b370-1d75db9bcef5</fullName>
    </submittedName>
</protein>
<dbReference type="PANTHER" id="PTHR43712">
    <property type="entry name" value="PUTATIVE (AFU_ORTHOLOGUE AFUA_4G14580)-RELATED"/>
    <property type="match status" value="1"/>
</dbReference>
<dbReference type="Proteomes" id="UP000624404">
    <property type="component" value="Unassembled WGS sequence"/>
</dbReference>
<dbReference type="PANTHER" id="PTHR43712:SF12">
    <property type="entry name" value="STERIGMATOCYSTIN 8-O-METHYLTRANSFERASE"/>
    <property type="match status" value="1"/>
</dbReference>
<gene>
    <name evidence="1" type="ORF">SCLTRI_LOCUS2276</name>
</gene>
<evidence type="ECO:0000313" key="1">
    <source>
        <dbReference type="EMBL" id="CAD6442488.1"/>
    </source>
</evidence>
<sequence>MELHHLMLGPTAVLMGILLVDSLSLHCIYAYKMAHAFPVGTEATFEDISEKCGLNLIDTRRILRHAMTNNILQETRSGITTQALQKFGYAKEPNQSGFILGHQTTNGLYEEVRSHPSRGHRWANAMSAYASKITLAPLISTYDWASLGSATVVDVGGGYGPKGSVLVIVEPQLAEPGQLSWFEEKRLRTIDLNMLSYFGSRERSVADWEGIIKEADEEFEFGKVANLAMGRIV</sequence>
<organism evidence="1 2">
    <name type="scientific">Sclerotinia trifoliorum</name>
    <dbReference type="NCBI Taxonomy" id="28548"/>
    <lineage>
        <taxon>Eukaryota</taxon>
        <taxon>Fungi</taxon>
        <taxon>Dikarya</taxon>
        <taxon>Ascomycota</taxon>
        <taxon>Pezizomycotina</taxon>
        <taxon>Leotiomycetes</taxon>
        <taxon>Helotiales</taxon>
        <taxon>Sclerotiniaceae</taxon>
        <taxon>Sclerotinia</taxon>
    </lineage>
</organism>
<dbReference type="InterPro" id="IPR029063">
    <property type="entry name" value="SAM-dependent_MTases_sf"/>
</dbReference>
<dbReference type="EMBL" id="CAJHIA010000008">
    <property type="protein sequence ID" value="CAD6442488.1"/>
    <property type="molecule type" value="Genomic_DNA"/>
</dbReference>